<dbReference type="Pfam" id="PF00420">
    <property type="entry name" value="Oxidored_q2"/>
    <property type="match status" value="1"/>
</dbReference>
<dbReference type="InterPro" id="IPR039428">
    <property type="entry name" value="NUOK/Mnh_C1-like"/>
</dbReference>
<evidence type="ECO:0000256" key="3">
    <source>
        <dbReference type="ARBA" id="ARBA00022475"/>
    </source>
</evidence>
<evidence type="ECO:0000313" key="9">
    <source>
        <dbReference type="Proteomes" id="UP000596351"/>
    </source>
</evidence>
<evidence type="ECO:0000256" key="4">
    <source>
        <dbReference type="ARBA" id="ARBA00022692"/>
    </source>
</evidence>
<evidence type="ECO:0000313" key="8">
    <source>
        <dbReference type="EMBL" id="QRF51115.1"/>
    </source>
</evidence>
<evidence type="ECO:0000256" key="7">
    <source>
        <dbReference type="SAM" id="Phobius"/>
    </source>
</evidence>
<dbReference type="PANTHER" id="PTHR34583:SF2">
    <property type="entry name" value="ANTIPORTER SUBUNIT MNHC2-RELATED"/>
    <property type="match status" value="1"/>
</dbReference>
<evidence type="ECO:0000256" key="1">
    <source>
        <dbReference type="ARBA" id="ARBA00004651"/>
    </source>
</evidence>
<dbReference type="Gene3D" id="1.10.287.3510">
    <property type="match status" value="1"/>
</dbReference>
<evidence type="ECO:0000256" key="6">
    <source>
        <dbReference type="ARBA" id="ARBA00023136"/>
    </source>
</evidence>
<comment type="subcellular location">
    <subcellularLocation>
        <location evidence="1">Cell membrane</location>
        <topology evidence="1">Multi-pass membrane protein</topology>
    </subcellularLocation>
</comment>
<gene>
    <name evidence="8" type="ORF">D4A92_06540</name>
</gene>
<dbReference type="InterPro" id="IPR050601">
    <property type="entry name" value="CPA3_antiporter_subunitC"/>
</dbReference>
<keyword evidence="5 7" id="KW-1133">Transmembrane helix</keyword>
<evidence type="ECO:0000256" key="5">
    <source>
        <dbReference type="ARBA" id="ARBA00022989"/>
    </source>
</evidence>
<name>A0ABX7EU74_9HYPH</name>
<keyword evidence="9" id="KW-1185">Reference proteome</keyword>
<proteinExistence type="inferred from homology"/>
<keyword evidence="4 7" id="KW-0812">Transmembrane</keyword>
<accession>A0ABX7EU74</accession>
<organism evidence="8 9">
    <name type="scientific">Rhizobium rosettiformans</name>
    <dbReference type="NCBI Taxonomy" id="1368430"/>
    <lineage>
        <taxon>Bacteria</taxon>
        <taxon>Pseudomonadati</taxon>
        <taxon>Pseudomonadota</taxon>
        <taxon>Alphaproteobacteria</taxon>
        <taxon>Hyphomicrobiales</taxon>
        <taxon>Rhizobiaceae</taxon>
        <taxon>Rhizobium/Agrobacterium group</taxon>
        <taxon>Rhizobium</taxon>
    </lineage>
</organism>
<dbReference type="PANTHER" id="PTHR34583">
    <property type="entry name" value="ANTIPORTER SUBUNIT MNHC2-RELATED"/>
    <property type="match status" value="1"/>
</dbReference>
<protein>
    <submittedName>
        <fullName evidence="8">Na+/H+ antiporter subunit C</fullName>
    </submittedName>
</protein>
<keyword evidence="3" id="KW-1003">Cell membrane</keyword>
<evidence type="ECO:0000256" key="2">
    <source>
        <dbReference type="ARBA" id="ARBA00010388"/>
    </source>
</evidence>
<comment type="similarity">
    <text evidence="2">Belongs to the CPA3 antiporters (TC 2.A.63) subunit C family.</text>
</comment>
<dbReference type="EMBL" id="CP032405">
    <property type="protein sequence ID" value="QRF51115.1"/>
    <property type="molecule type" value="Genomic_DNA"/>
</dbReference>
<sequence>MDLPLSDILSAGHLYALTGAVLVGLGLYAFITQRHPLRQLLAVNVVGAGIFLILGSLGRGPDATDPFPQALVITGIVVAVALTAFGAAMIVRQAETRAAAKPAADDNARGAS</sequence>
<keyword evidence="6 7" id="KW-0472">Membrane</keyword>
<dbReference type="Proteomes" id="UP000596351">
    <property type="component" value="Chromosome"/>
</dbReference>
<reference evidence="8 9" key="1">
    <citation type="submission" date="2018-09" db="EMBL/GenBank/DDBJ databases">
        <title>Rhizobium sp. MAE2-X.</title>
        <authorList>
            <person name="Lee Y."/>
            <person name="Jeon C.O."/>
        </authorList>
    </citation>
    <scope>NUCLEOTIDE SEQUENCE [LARGE SCALE GENOMIC DNA]</scope>
    <source>
        <strain evidence="8 9">MAE2-X</strain>
    </source>
</reference>
<feature type="transmembrane region" description="Helical" evidence="7">
    <location>
        <begin position="12"/>
        <end position="31"/>
    </location>
</feature>
<feature type="transmembrane region" description="Helical" evidence="7">
    <location>
        <begin position="40"/>
        <end position="58"/>
    </location>
</feature>
<feature type="transmembrane region" description="Helical" evidence="7">
    <location>
        <begin position="70"/>
        <end position="91"/>
    </location>
</feature>
<dbReference type="RefSeq" id="WP_246754036.1">
    <property type="nucleotide sequence ID" value="NZ_CP032405.1"/>
</dbReference>